<protein>
    <submittedName>
        <fullName evidence="1">Uncharacterized protein</fullName>
    </submittedName>
</protein>
<organism evidence="1 2">
    <name type="scientific">Emergomyces africanus</name>
    <dbReference type="NCBI Taxonomy" id="1955775"/>
    <lineage>
        <taxon>Eukaryota</taxon>
        <taxon>Fungi</taxon>
        <taxon>Dikarya</taxon>
        <taxon>Ascomycota</taxon>
        <taxon>Pezizomycotina</taxon>
        <taxon>Eurotiomycetes</taxon>
        <taxon>Eurotiomycetidae</taxon>
        <taxon>Onygenales</taxon>
        <taxon>Ajellomycetaceae</taxon>
        <taxon>Emergomyces</taxon>
    </lineage>
</organism>
<reference evidence="1 2" key="1">
    <citation type="submission" date="2015-07" db="EMBL/GenBank/DDBJ databases">
        <title>Emmonsia species relationships and genome sequence.</title>
        <authorList>
            <person name="Cuomo C.A."/>
            <person name="Schwartz I.S."/>
            <person name="Kenyon C."/>
            <person name="de Hoog G.S."/>
            <person name="Govender N.P."/>
            <person name="Botha A."/>
            <person name="Moreno L."/>
            <person name="de Vries M."/>
            <person name="Munoz J.F."/>
            <person name="Stielow J.B."/>
        </authorList>
    </citation>
    <scope>NUCLEOTIDE SEQUENCE [LARGE SCALE GENOMIC DNA]</scope>
    <source>
        <strain evidence="1 2">CBS 136260</strain>
    </source>
</reference>
<proteinExistence type="predicted"/>
<name>A0A1B7NLY7_9EURO</name>
<dbReference type="Proteomes" id="UP000091918">
    <property type="component" value="Unassembled WGS sequence"/>
</dbReference>
<dbReference type="AlphaFoldDB" id="A0A1B7NLY7"/>
<dbReference type="EMBL" id="LGUA01002160">
    <property type="protein sequence ID" value="OAX77696.1"/>
    <property type="molecule type" value="Genomic_DNA"/>
</dbReference>
<evidence type="ECO:0000313" key="1">
    <source>
        <dbReference type="EMBL" id="OAX77696.1"/>
    </source>
</evidence>
<comment type="caution">
    <text evidence="1">The sequence shown here is derived from an EMBL/GenBank/DDBJ whole genome shotgun (WGS) entry which is preliminary data.</text>
</comment>
<accession>A0A1B7NLY7</accession>
<keyword evidence="2" id="KW-1185">Reference proteome</keyword>
<gene>
    <name evidence="1" type="ORF">ACJ72_08002</name>
</gene>
<sequence>MHSDEQLDTESVLNKPETHTKVKVSEQMMEYQVKKLKCREQILCTLEEIKNINEASLNCVQKTALGMMGIHVEMKKLAAAVEKHTRNMAALTAVHHCDVQGTISTPTGHNNDYLQNNRIRVIP</sequence>
<evidence type="ECO:0000313" key="2">
    <source>
        <dbReference type="Proteomes" id="UP000091918"/>
    </source>
</evidence>